<sequence>MPRRRVVQNGPAADGLQRREKANHEPIPVFRGDGLRQPQLRVTALAGVQVIPVQQHDLGQQHRRAVVQMDLGVI</sequence>
<proteinExistence type="predicted"/>
<protein>
    <submittedName>
        <fullName evidence="2">Uncharacterized protein</fullName>
    </submittedName>
</protein>
<evidence type="ECO:0000313" key="2">
    <source>
        <dbReference type="EMBL" id="MPM69965.1"/>
    </source>
</evidence>
<organism evidence="2">
    <name type="scientific">bioreactor metagenome</name>
    <dbReference type="NCBI Taxonomy" id="1076179"/>
    <lineage>
        <taxon>unclassified sequences</taxon>
        <taxon>metagenomes</taxon>
        <taxon>ecological metagenomes</taxon>
    </lineage>
</organism>
<dbReference type="AlphaFoldDB" id="A0A645BXI9"/>
<comment type="caution">
    <text evidence="2">The sequence shown here is derived from an EMBL/GenBank/DDBJ whole genome shotgun (WGS) entry which is preliminary data.</text>
</comment>
<reference evidence="2" key="1">
    <citation type="submission" date="2019-08" db="EMBL/GenBank/DDBJ databases">
        <authorList>
            <person name="Kucharzyk K."/>
            <person name="Murdoch R.W."/>
            <person name="Higgins S."/>
            <person name="Loffler F."/>
        </authorList>
    </citation>
    <scope>NUCLEOTIDE SEQUENCE</scope>
</reference>
<name>A0A645BXI9_9ZZZZ</name>
<dbReference type="EMBL" id="VSSQ01023188">
    <property type="protein sequence ID" value="MPM69965.1"/>
    <property type="molecule type" value="Genomic_DNA"/>
</dbReference>
<gene>
    <name evidence="2" type="ORF">SDC9_116913</name>
</gene>
<evidence type="ECO:0000256" key="1">
    <source>
        <dbReference type="SAM" id="MobiDB-lite"/>
    </source>
</evidence>
<feature type="region of interest" description="Disordered" evidence="1">
    <location>
        <begin position="1"/>
        <end position="32"/>
    </location>
</feature>
<accession>A0A645BXI9</accession>